<evidence type="ECO:0000256" key="1">
    <source>
        <dbReference type="SAM" id="SignalP"/>
    </source>
</evidence>
<dbReference type="Pfam" id="PF20420">
    <property type="entry name" value="DUF6702"/>
    <property type="match status" value="1"/>
</dbReference>
<feature type="signal peptide" evidence="1">
    <location>
        <begin position="1"/>
        <end position="21"/>
    </location>
</feature>
<accession>A0A502GYJ6</accession>
<dbReference type="Proteomes" id="UP000317646">
    <property type="component" value="Unassembled WGS sequence"/>
</dbReference>
<dbReference type="OrthoDB" id="5735516at2"/>
<protein>
    <submittedName>
        <fullName evidence="2">Uncharacterized protein</fullName>
    </submittedName>
</protein>
<dbReference type="AlphaFoldDB" id="A0A502GYJ6"/>
<proteinExistence type="predicted"/>
<gene>
    <name evidence="2" type="ORF">EAH73_06550</name>
</gene>
<dbReference type="EMBL" id="RCYZ01000002">
    <property type="protein sequence ID" value="TPG67379.1"/>
    <property type="molecule type" value="Genomic_DNA"/>
</dbReference>
<evidence type="ECO:0000313" key="3">
    <source>
        <dbReference type="Proteomes" id="UP000317646"/>
    </source>
</evidence>
<dbReference type="RefSeq" id="WP_140465683.1">
    <property type="nucleotide sequence ID" value="NZ_RCYZ01000002.1"/>
</dbReference>
<evidence type="ECO:0000313" key="2">
    <source>
        <dbReference type="EMBL" id="TPG67379.1"/>
    </source>
</evidence>
<organism evidence="2 3">
    <name type="scientific">Hymenobacter nivis</name>
    <dbReference type="NCBI Taxonomy" id="1850093"/>
    <lineage>
        <taxon>Bacteria</taxon>
        <taxon>Pseudomonadati</taxon>
        <taxon>Bacteroidota</taxon>
        <taxon>Cytophagia</taxon>
        <taxon>Cytophagales</taxon>
        <taxon>Hymenobacteraceae</taxon>
        <taxon>Hymenobacter</taxon>
    </lineage>
</organism>
<keyword evidence="3" id="KW-1185">Reference proteome</keyword>
<name>A0A502GYJ6_9BACT</name>
<keyword evidence="1" id="KW-0732">Signal</keyword>
<reference evidence="2 3" key="1">
    <citation type="journal article" date="2019" name="Environ. Microbiol.">
        <title>Species interactions and distinct microbial communities in high Arctic permafrost affected cryosols are associated with the CH4 and CO2 gas fluxes.</title>
        <authorList>
            <person name="Altshuler I."/>
            <person name="Hamel J."/>
            <person name="Turney S."/>
            <person name="Magnuson E."/>
            <person name="Levesque R."/>
            <person name="Greer C."/>
            <person name="Whyte L.G."/>
        </authorList>
    </citation>
    <scope>NUCLEOTIDE SEQUENCE [LARGE SCALE GENOMIC DNA]</scope>
    <source>
        <strain evidence="2 3">S9.2P</strain>
    </source>
</reference>
<feature type="chain" id="PRO_5021223622" evidence="1">
    <location>
        <begin position="22"/>
        <end position="169"/>
    </location>
</feature>
<sequence length="169" mass="18362">MLSFAPLLGLVLTLLGAPAPARPARHAYHASITEVRYNAAKQQLELATKVFTDDFERGLSEGRPAHVDLQTAGPAGAIITAEYLRRTLVLKTPAGAPLPLQFIGMQPEKDSYWLYSKAAVPGKATGVQVRNSLLLDSFADQMNIVNLEANGKKNSALLRQGHEQETLSW</sequence>
<comment type="caution">
    <text evidence="2">The sequence shown here is derived from an EMBL/GenBank/DDBJ whole genome shotgun (WGS) entry which is preliminary data.</text>
</comment>
<dbReference type="InterPro" id="IPR046525">
    <property type="entry name" value="DUF6702"/>
</dbReference>